<evidence type="ECO:0000313" key="10">
    <source>
        <dbReference type="EMBL" id="PSB58871.1"/>
    </source>
</evidence>
<evidence type="ECO:0000256" key="7">
    <source>
        <dbReference type="ARBA" id="ARBA00023136"/>
    </source>
</evidence>
<keyword evidence="2" id="KW-1003">Cell membrane</keyword>
<accession>A0A2T1GLW8</accession>
<reference evidence="10 11" key="1">
    <citation type="submission" date="2018-03" db="EMBL/GenBank/DDBJ databases">
        <title>The ancient ancestry and fast evolution of plastids.</title>
        <authorList>
            <person name="Moore K.R."/>
            <person name="Magnabosco C."/>
            <person name="Momper L."/>
            <person name="Gold D.A."/>
            <person name="Bosak T."/>
            <person name="Fournier G.P."/>
        </authorList>
    </citation>
    <scope>NUCLEOTIDE SEQUENCE [LARGE SCALE GENOMIC DNA]</scope>
    <source>
        <strain evidence="10 11">CCALA 037</strain>
    </source>
</reference>
<sequence length="545" mass="62482">MAIRLYRGVSAYYHHTALIILLAGFLVRLVIAVWLHPGFDEAYYYLYTLHPDWSYFDHPPLVALTTGFGVWLTGNVSQFTIRIGTLILYTGSLIFLYLATLRLYTLQIAINTLAIASAIPIFQIAFGSLNIPDTPLLFFWAVSLWLATQEFFDSRVYRPSFRLTLLCLTVGLACMGKYHGFILAISLFGFCLFTPNYRRALFSKWFCLGIPVFILTISPMLYWNIIHDWVSFRFQSERAIPTASGYQIERLFLNLLVEMVFLFPTFGFPLLFALARTIIQQIRNFGWRQSPSISAFSNEWDAHKRGLILWLSLPLILGFTIIAGYQQILPAWKMPGYWSATILLAERVAISRRYSNVRIPYRWFFGSVTVIIVLFSIALSHIAFGAFQTTGKPSIFGILPLEIKTDNSTQLFDIQQLRQGFVTNNKLNTALKKADFVFTNRYYLGGQIGMAIDPIFHKPLTCFDADLRGFAFWSKPKQWIGKNAIYLGSKTFDVDLDAKKRYPSYFKSLTKLGEIPIRRGGEIVQTFSVYQAQQLLKPYPRPYGN</sequence>
<keyword evidence="7 8" id="KW-0472">Membrane</keyword>
<organism evidence="10 11">
    <name type="scientific">Chamaesiphon polymorphus CCALA 037</name>
    <dbReference type="NCBI Taxonomy" id="2107692"/>
    <lineage>
        <taxon>Bacteria</taxon>
        <taxon>Bacillati</taxon>
        <taxon>Cyanobacteriota</taxon>
        <taxon>Cyanophyceae</taxon>
        <taxon>Gomontiellales</taxon>
        <taxon>Chamaesiphonaceae</taxon>
        <taxon>Chamaesiphon</taxon>
    </lineage>
</organism>
<feature type="transmembrane region" description="Helical" evidence="8">
    <location>
        <begin position="307"/>
        <end position="328"/>
    </location>
</feature>
<dbReference type="GO" id="GO:0005886">
    <property type="term" value="C:plasma membrane"/>
    <property type="evidence" value="ECO:0007669"/>
    <property type="project" value="UniProtKB-SubCell"/>
</dbReference>
<evidence type="ECO:0000256" key="5">
    <source>
        <dbReference type="ARBA" id="ARBA00022692"/>
    </source>
</evidence>
<evidence type="ECO:0000256" key="4">
    <source>
        <dbReference type="ARBA" id="ARBA00022679"/>
    </source>
</evidence>
<feature type="transmembrane region" description="Helical" evidence="8">
    <location>
        <begin position="251"/>
        <end position="275"/>
    </location>
</feature>
<evidence type="ECO:0000313" key="11">
    <source>
        <dbReference type="Proteomes" id="UP000238937"/>
    </source>
</evidence>
<comment type="subcellular location">
    <subcellularLocation>
        <location evidence="1">Cell membrane</location>
        <topology evidence="1">Multi-pass membrane protein</topology>
    </subcellularLocation>
</comment>
<dbReference type="PANTHER" id="PTHR33908:SF11">
    <property type="entry name" value="MEMBRANE PROTEIN"/>
    <property type="match status" value="1"/>
</dbReference>
<feature type="transmembrane region" description="Helical" evidence="8">
    <location>
        <begin position="334"/>
        <end position="351"/>
    </location>
</feature>
<gene>
    <name evidence="10" type="ORF">C7B77_03140</name>
</gene>
<feature type="transmembrane region" description="Helical" evidence="8">
    <location>
        <begin position="363"/>
        <end position="384"/>
    </location>
</feature>
<dbReference type="EMBL" id="PVWO01000021">
    <property type="protein sequence ID" value="PSB58871.1"/>
    <property type="molecule type" value="Genomic_DNA"/>
</dbReference>
<proteinExistence type="predicted"/>
<keyword evidence="6 8" id="KW-1133">Transmembrane helix</keyword>
<dbReference type="GO" id="GO:0016763">
    <property type="term" value="F:pentosyltransferase activity"/>
    <property type="evidence" value="ECO:0007669"/>
    <property type="project" value="TreeGrafter"/>
</dbReference>
<evidence type="ECO:0000256" key="3">
    <source>
        <dbReference type="ARBA" id="ARBA00022676"/>
    </source>
</evidence>
<dbReference type="Pfam" id="PF13231">
    <property type="entry name" value="PMT_2"/>
    <property type="match status" value="1"/>
</dbReference>
<name>A0A2T1GLW8_9CYAN</name>
<feature type="transmembrane region" description="Helical" evidence="8">
    <location>
        <begin position="79"/>
        <end position="98"/>
    </location>
</feature>
<dbReference type="InterPro" id="IPR050297">
    <property type="entry name" value="LipidA_mod_glycosyltrf_83"/>
</dbReference>
<keyword evidence="5 8" id="KW-0812">Transmembrane</keyword>
<keyword evidence="3" id="KW-0328">Glycosyltransferase</keyword>
<dbReference type="Proteomes" id="UP000238937">
    <property type="component" value="Unassembled WGS sequence"/>
</dbReference>
<dbReference type="AlphaFoldDB" id="A0A2T1GLW8"/>
<protein>
    <submittedName>
        <fullName evidence="10">Glycosyltransferase</fullName>
    </submittedName>
</protein>
<evidence type="ECO:0000256" key="1">
    <source>
        <dbReference type="ARBA" id="ARBA00004651"/>
    </source>
</evidence>
<feature type="transmembrane region" description="Helical" evidence="8">
    <location>
        <begin position="104"/>
        <end position="122"/>
    </location>
</feature>
<feature type="transmembrane region" description="Helical" evidence="8">
    <location>
        <begin position="205"/>
        <end position="226"/>
    </location>
</feature>
<dbReference type="RefSeq" id="WP_106300233.1">
    <property type="nucleotide sequence ID" value="NZ_PVWO01000021.1"/>
</dbReference>
<dbReference type="PANTHER" id="PTHR33908">
    <property type="entry name" value="MANNOSYLTRANSFERASE YKCB-RELATED"/>
    <property type="match status" value="1"/>
</dbReference>
<keyword evidence="11" id="KW-1185">Reference proteome</keyword>
<dbReference type="OrthoDB" id="9811222at2"/>
<dbReference type="GO" id="GO:0009103">
    <property type="term" value="P:lipopolysaccharide biosynthetic process"/>
    <property type="evidence" value="ECO:0007669"/>
    <property type="project" value="UniProtKB-ARBA"/>
</dbReference>
<keyword evidence="4 10" id="KW-0808">Transferase</keyword>
<evidence type="ECO:0000256" key="8">
    <source>
        <dbReference type="SAM" id="Phobius"/>
    </source>
</evidence>
<dbReference type="InterPro" id="IPR038731">
    <property type="entry name" value="RgtA/B/C-like"/>
</dbReference>
<evidence type="ECO:0000256" key="6">
    <source>
        <dbReference type="ARBA" id="ARBA00022989"/>
    </source>
</evidence>
<evidence type="ECO:0000259" key="9">
    <source>
        <dbReference type="Pfam" id="PF13231"/>
    </source>
</evidence>
<feature type="transmembrane region" description="Helical" evidence="8">
    <location>
        <begin position="12"/>
        <end position="35"/>
    </location>
</feature>
<feature type="domain" description="Glycosyltransferase RgtA/B/C/D-like" evidence="9">
    <location>
        <begin position="57"/>
        <end position="223"/>
    </location>
</feature>
<feature type="transmembrane region" description="Helical" evidence="8">
    <location>
        <begin position="163"/>
        <end position="193"/>
    </location>
</feature>
<comment type="caution">
    <text evidence="10">The sequence shown here is derived from an EMBL/GenBank/DDBJ whole genome shotgun (WGS) entry which is preliminary data.</text>
</comment>
<evidence type="ECO:0000256" key="2">
    <source>
        <dbReference type="ARBA" id="ARBA00022475"/>
    </source>
</evidence>